<keyword evidence="2" id="KW-0812">Transmembrane</keyword>
<gene>
    <name evidence="5" type="primary">LOC109715458</name>
</gene>
<evidence type="ECO:0000313" key="5">
    <source>
        <dbReference type="RefSeq" id="XP_020096054.1"/>
    </source>
</evidence>
<feature type="compositionally biased region" description="Basic and acidic residues" evidence="1">
    <location>
        <begin position="365"/>
        <end position="376"/>
    </location>
</feature>
<keyword evidence="2" id="KW-0472">Membrane</keyword>
<organism evidence="4 5">
    <name type="scientific">Ananas comosus</name>
    <name type="common">Pineapple</name>
    <name type="synonym">Ananas ananas</name>
    <dbReference type="NCBI Taxonomy" id="4615"/>
    <lineage>
        <taxon>Eukaryota</taxon>
        <taxon>Viridiplantae</taxon>
        <taxon>Streptophyta</taxon>
        <taxon>Embryophyta</taxon>
        <taxon>Tracheophyta</taxon>
        <taxon>Spermatophyta</taxon>
        <taxon>Magnoliopsida</taxon>
        <taxon>Liliopsida</taxon>
        <taxon>Poales</taxon>
        <taxon>Bromeliaceae</taxon>
        <taxon>Bromelioideae</taxon>
        <taxon>Ananas</taxon>
    </lineage>
</organism>
<evidence type="ECO:0000259" key="3">
    <source>
        <dbReference type="PROSITE" id="PS50076"/>
    </source>
</evidence>
<dbReference type="Proteomes" id="UP000515123">
    <property type="component" value="Linkage group 9"/>
</dbReference>
<dbReference type="AlphaFoldDB" id="A0A6P5FJF2"/>
<dbReference type="Pfam" id="PF00226">
    <property type="entry name" value="DnaJ"/>
    <property type="match status" value="1"/>
</dbReference>
<reference evidence="4" key="1">
    <citation type="journal article" date="2015" name="Nat. Genet.">
        <title>The pineapple genome and the evolution of CAM photosynthesis.</title>
        <authorList>
            <person name="Ming R."/>
            <person name="VanBuren R."/>
            <person name="Wai C.M."/>
            <person name="Tang H."/>
            <person name="Schatz M.C."/>
            <person name="Bowers J.E."/>
            <person name="Lyons E."/>
            <person name="Wang M.L."/>
            <person name="Chen J."/>
            <person name="Biggers E."/>
            <person name="Zhang J."/>
            <person name="Huang L."/>
            <person name="Zhang L."/>
            <person name="Miao W."/>
            <person name="Zhang J."/>
            <person name="Ye Z."/>
            <person name="Miao C."/>
            <person name="Lin Z."/>
            <person name="Wang H."/>
            <person name="Zhou H."/>
            <person name="Yim W.C."/>
            <person name="Priest H.D."/>
            <person name="Zheng C."/>
            <person name="Woodhouse M."/>
            <person name="Edger P.P."/>
            <person name="Guyot R."/>
            <person name="Guo H.B."/>
            <person name="Guo H."/>
            <person name="Zheng G."/>
            <person name="Singh R."/>
            <person name="Sharma A."/>
            <person name="Min X."/>
            <person name="Zheng Y."/>
            <person name="Lee H."/>
            <person name="Gurtowski J."/>
            <person name="Sedlazeck F.J."/>
            <person name="Harkess A."/>
            <person name="McKain M.R."/>
            <person name="Liao Z."/>
            <person name="Fang J."/>
            <person name="Liu J."/>
            <person name="Zhang X."/>
            <person name="Zhang Q."/>
            <person name="Hu W."/>
            <person name="Qin Y."/>
            <person name="Wang K."/>
            <person name="Chen L.Y."/>
            <person name="Shirley N."/>
            <person name="Lin Y.R."/>
            <person name="Liu L.Y."/>
            <person name="Hernandez A.G."/>
            <person name="Wright C.L."/>
            <person name="Bulone V."/>
            <person name="Tuskan G.A."/>
            <person name="Heath K."/>
            <person name="Zee F."/>
            <person name="Moore P.H."/>
            <person name="Sunkar R."/>
            <person name="Leebens-Mack J.H."/>
            <person name="Mockler T."/>
            <person name="Bennetzen J.L."/>
            <person name="Freeling M."/>
            <person name="Sankoff D."/>
            <person name="Paterson A.H."/>
            <person name="Zhu X."/>
            <person name="Yang X."/>
            <person name="Smith J.A."/>
            <person name="Cushman J.C."/>
            <person name="Paull R.E."/>
            <person name="Yu Q."/>
        </authorList>
    </citation>
    <scope>NUCLEOTIDE SEQUENCE [LARGE SCALE GENOMIC DNA]</scope>
    <source>
        <strain evidence="4">cv. F153</strain>
    </source>
</reference>
<feature type="compositionally biased region" description="Low complexity" evidence="1">
    <location>
        <begin position="234"/>
        <end position="254"/>
    </location>
</feature>
<dbReference type="InterPro" id="IPR001623">
    <property type="entry name" value="DnaJ_domain"/>
</dbReference>
<feature type="region of interest" description="Disordered" evidence="1">
    <location>
        <begin position="233"/>
        <end position="254"/>
    </location>
</feature>
<dbReference type="PANTHER" id="PTHR45270:SF1">
    <property type="entry name" value="CHAPERONE DNAJ-DOMAIN SUPERFAMILY PROTEIN"/>
    <property type="match status" value="1"/>
</dbReference>
<dbReference type="CDD" id="cd06257">
    <property type="entry name" value="DnaJ"/>
    <property type="match status" value="1"/>
</dbReference>
<dbReference type="Gene3D" id="1.10.287.110">
    <property type="entry name" value="DnaJ domain"/>
    <property type="match status" value="1"/>
</dbReference>
<sequence length="563" mass="64013">MQLEESFMADIGLLKQGWKWLQSRKQAWVCAQIAASRERDKLVFLIDRHWPMVHRGFVSVGRLLLMLMIEWRNCAVRGFWSLISSGSAALLVVLWSCFLCWTSLSCLIYALFSLGVAGASICYLGYITGLFIVGVLGILIMWMFGGFWMAGVVLLGGGYMFSFNHARFLILMSAAYAVYCISARVGWFGVFLMLNTSFFSNDLLNKLLQGYDGTAKGSRSECKKARFQYEKASEPVTEESSSSSEYSPPTSESENVAAFKSSCTMPMSNIFDTTEDVSPGKVGKDDSTALDEMKRIMDASNHYEILGFLPKEFIDPRILRKEYHRKVLFVHPDKNNGNPLACESFKKLQCAYEILSDVTKKNSYDEQLMREEESRRVSQNSQGTTRQDDLEFLSEESRQIKCTKCGHFHVWICTTRIKASARWCQDCLQYHQAKDGDGWVEIGCSPLFSTSQKVDIPRAFACAESKIFDVSEWASCQGMECKPNTHRPTFMVNMVNLDESTQRSNASEYPWGLDAEMIPEEDDFDLFQQALEASLFPKSPKRRKSWCPFKIHHKSTKNSRKSP</sequence>
<dbReference type="PROSITE" id="PS50076">
    <property type="entry name" value="DNAJ_2"/>
    <property type="match status" value="1"/>
</dbReference>
<feature type="domain" description="J" evidence="3">
    <location>
        <begin position="301"/>
        <end position="368"/>
    </location>
</feature>
<protein>
    <submittedName>
        <fullName evidence="5">Uncharacterized protein LOC109715458</fullName>
    </submittedName>
</protein>
<dbReference type="PANTHER" id="PTHR45270">
    <property type="entry name" value="OS03G0832900 PROTEIN"/>
    <property type="match status" value="1"/>
</dbReference>
<dbReference type="InterPro" id="IPR018253">
    <property type="entry name" value="DnaJ_domain_CS"/>
</dbReference>
<dbReference type="InterPro" id="IPR032843">
    <property type="entry name" value="Jiv"/>
</dbReference>
<evidence type="ECO:0000256" key="1">
    <source>
        <dbReference type="SAM" id="MobiDB-lite"/>
    </source>
</evidence>
<keyword evidence="4" id="KW-1185">Reference proteome</keyword>
<evidence type="ECO:0000313" key="4">
    <source>
        <dbReference type="Proteomes" id="UP000515123"/>
    </source>
</evidence>
<evidence type="ECO:0000256" key="2">
    <source>
        <dbReference type="SAM" id="Phobius"/>
    </source>
</evidence>
<feature type="transmembrane region" description="Helical" evidence="2">
    <location>
        <begin position="106"/>
        <end position="126"/>
    </location>
</feature>
<dbReference type="SMART" id="SM00271">
    <property type="entry name" value="DnaJ"/>
    <property type="match status" value="1"/>
</dbReference>
<keyword evidence="2" id="KW-1133">Transmembrane helix</keyword>
<reference evidence="5" key="2">
    <citation type="submission" date="2025-08" db="UniProtKB">
        <authorList>
            <consortium name="RefSeq"/>
        </authorList>
    </citation>
    <scope>IDENTIFICATION</scope>
    <source>
        <tissue evidence="5">Leaf</tissue>
    </source>
</reference>
<dbReference type="SUPFAM" id="SSF46565">
    <property type="entry name" value="Chaperone J-domain"/>
    <property type="match status" value="1"/>
</dbReference>
<dbReference type="GeneID" id="109715458"/>
<feature type="transmembrane region" description="Helical" evidence="2">
    <location>
        <begin position="78"/>
        <end position="99"/>
    </location>
</feature>
<feature type="region of interest" description="Disordered" evidence="1">
    <location>
        <begin position="365"/>
        <end position="387"/>
    </location>
</feature>
<accession>A0A6P5FJF2</accession>
<dbReference type="PROSITE" id="PS00636">
    <property type="entry name" value="DNAJ_1"/>
    <property type="match status" value="1"/>
</dbReference>
<feature type="transmembrane region" description="Helical" evidence="2">
    <location>
        <begin position="168"/>
        <end position="194"/>
    </location>
</feature>
<dbReference type="InterPro" id="IPR036869">
    <property type="entry name" value="J_dom_sf"/>
</dbReference>
<dbReference type="RefSeq" id="XP_020096054.1">
    <property type="nucleotide sequence ID" value="XM_020240465.1"/>
</dbReference>
<proteinExistence type="predicted"/>
<feature type="transmembrane region" description="Helical" evidence="2">
    <location>
        <begin position="132"/>
        <end position="156"/>
    </location>
</feature>
<dbReference type="Pfam" id="PF14901">
    <property type="entry name" value="Jiv90"/>
    <property type="match status" value="1"/>
</dbReference>
<dbReference type="OrthoDB" id="1507364at2759"/>
<dbReference type="GO" id="GO:0005783">
    <property type="term" value="C:endoplasmic reticulum"/>
    <property type="evidence" value="ECO:0007669"/>
    <property type="project" value="UniProtKB-ARBA"/>
</dbReference>
<name>A0A6P5FJF2_ANACO</name>